<evidence type="ECO:0000256" key="7">
    <source>
        <dbReference type="PROSITE-ProRule" id="PRU10141"/>
    </source>
</evidence>
<dbReference type="InterPro" id="IPR000719">
    <property type="entry name" value="Prot_kinase_dom"/>
</dbReference>
<reference evidence="9 10" key="1">
    <citation type="journal article" date="2015" name="Sci. Rep.">
        <title>Genome of the facultative scuticociliatosis pathogen Pseudocohnilembus persalinus provides insight into its virulence through horizontal gene transfer.</title>
        <authorList>
            <person name="Xiong J."/>
            <person name="Wang G."/>
            <person name="Cheng J."/>
            <person name="Tian M."/>
            <person name="Pan X."/>
            <person name="Warren A."/>
            <person name="Jiang C."/>
            <person name="Yuan D."/>
            <person name="Miao W."/>
        </authorList>
    </citation>
    <scope>NUCLEOTIDE SEQUENCE [LARGE SCALE GENOMIC DNA]</scope>
    <source>
        <strain evidence="9">36N120E</strain>
    </source>
</reference>
<protein>
    <submittedName>
        <fullName evidence="9">Protein kinase-like domain</fullName>
    </submittedName>
</protein>
<dbReference type="PROSITE" id="PS00107">
    <property type="entry name" value="PROTEIN_KINASE_ATP"/>
    <property type="match status" value="1"/>
</dbReference>
<dbReference type="Pfam" id="PF06017">
    <property type="entry name" value="Myosin_TH1"/>
    <property type="match status" value="1"/>
</dbReference>
<dbReference type="Proteomes" id="UP000054937">
    <property type="component" value="Unassembled WGS sequence"/>
</dbReference>
<organism evidence="9 10">
    <name type="scientific">Pseudocohnilembus persalinus</name>
    <name type="common">Ciliate</name>
    <dbReference type="NCBI Taxonomy" id="266149"/>
    <lineage>
        <taxon>Eukaryota</taxon>
        <taxon>Sar</taxon>
        <taxon>Alveolata</taxon>
        <taxon>Ciliophora</taxon>
        <taxon>Intramacronucleata</taxon>
        <taxon>Oligohymenophorea</taxon>
        <taxon>Scuticociliatia</taxon>
        <taxon>Philasterida</taxon>
        <taxon>Pseudocohnilembidae</taxon>
        <taxon>Pseudocohnilembus</taxon>
    </lineage>
</organism>
<proteinExistence type="predicted"/>
<dbReference type="Gene3D" id="1.10.510.10">
    <property type="entry name" value="Transferase(Phosphotransferase) domain 1"/>
    <property type="match status" value="1"/>
</dbReference>
<dbReference type="InterPro" id="IPR008271">
    <property type="entry name" value="Ser/Thr_kinase_AS"/>
</dbReference>
<dbReference type="GO" id="GO:0005524">
    <property type="term" value="F:ATP binding"/>
    <property type="evidence" value="ECO:0007669"/>
    <property type="project" value="UniProtKB-UniRule"/>
</dbReference>
<keyword evidence="5 9" id="KW-0418">Kinase</keyword>
<dbReference type="PROSITE" id="PS00108">
    <property type="entry name" value="PROTEIN_KINASE_ST"/>
    <property type="match status" value="1"/>
</dbReference>
<dbReference type="FunFam" id="1.10.510.10:FF:000008">
    <property type="entry name" value="Non-specific serine/threonine protein kinase"/>
    <property type="match status" value="1"/>
</dbReference>
<dbReference type="FunFam" id="3.30.200.20:FF:000042">
    <property type="entry name" value="Aurora kinase A"/>
    <property type="match status" value="1"/>
</dbReference>
<dbReference type="InterPro" id="IPR011009">
    <property type="entry name" value="Kinase-like_dom_sf"/>
</dbReference>
<dbReference type="InterPro" id="IPR017441">
    <property type="entry name" value="Protein_kinase_ATP_BS"/>
</dbReference>
<keyword evidence="3" id="KW-0808">Transferase</keyword>
<keyword evidence="1" id="KW-0723">Serine/threonine-protein kinase</keyword>
<gene>
    <name evidence="9" type="ORF">PPERSA_12746</name>
</gene>
<dbReference type="GO" id="GO:0003774">
    <property type="term" value="F:cytoskeletal motor activity"/>
    <property type="evidence" value="ECO:0007669"/>
    <property type="project" value="InterPro"/>
</dbReference>
<dbReference type="GO" id="GO:0004674">
    <property type="term" value="F:protein serine/threonine kinase activity"/>
    <property type="evidence" value="ECO:0007669"/>
    <property type="project" value="UniProtKB-KW"/>
</dbReference>
<dbReference type="Pfam" id="PF00069">
    <property type="entry name" value="Pkinase"/>
    <property type="match status" value="1"/>
</dbReference>
<evidence type="ECO:0000256" key="6">
    <source>
        <dbReference type="ARBA" id="ARBA00022840"/>
    </source>
</evidence>
<accession>A0A0V0QUC1</accession>
<dbReference type="InterPro" id="IPR010926">
    <property type="entry name" value="Myosin_TH1"/>
</dbReference>
<comment type="caution">
    <text evidence="9">The sequence shown here is derived from an EMBL/GenBank/DDBJ whole genome shotgun (WGS) entry which is preliminary data.</text>
</comment>
<evidence type="ECO:0000256" key="5">
    <source>
        <dbReference type="ARBA" id="ARBA00022777"/>
    </source>
</evidence>
<keyword evidence="10" id="KW-1185">Reference proteome</keyword>
<evidence type="ECO:0000256" key="4">
    <source>
        <dbReference type="ARBA" id="ARBA00022741"/>
    </source>
</evidence>
<sequence length="504" mass="59123">MDSQENYDELNLGEEKSIRKHIEKQQEKILLSCSLYKFNDYKKRQERNMLITDKNLYNLKEKSIKRQIPLEKIKGITVGIYGSEFVLHIPDEYDYRFSSPERRDRILVVITNAIVKQMSDKNLSIQKVPFYQKDDVCLVNYTNTKKNKKENQNKMPTQGAMMMDGNDIEKLIEGKQEEQQQNKKRTSTLWAREKGKQVTLEDFNILKVLGAGAFGTVRLVEEKSTLSQFAMKVIKKDVIVKKGQFEHTKTEKMILEHVNHPYLVSLVYAFQDPTSLYFVMQFMKGGELFQHLKNAKKFSEQRAKFYAYQLALALGHLHSKDIVYRDLKLENILMDEVGNVYLTDFGMAKIIKDDQLAMTFCGTPEYLSPEVIKGQGCGKTTDWWGLGTLTYEMLFGLPPYYSQDQSKMFQQIREAHLRFPHNPAVSDYCKDFIVRCLIREPTQRLGAKGDIQEILSHPWFSEFEIEKMMDKQYQPPFKPNVQEESWIDNFDKDFTSIEYQYLRK</sequence>
<evidence type="ECO:0000256" key="1">
    <source>
        <dbReference type="ARBA" id="ARBA00022527"/>
    </source>
</evidence>
<dbReference type="PANTHER" id="PTHR24351">
    <property type="entry name" value="RIBOSOMAL PROTEIN S6 KINASE"/>
    <property type="match status" value="1"/>
</dbReference>
<dbReference type="AlphaFoldDB" id="A0A0V0QUC1"/>
<dbReference type="InParanoid" id="A0A0V0QUC1"/>
<evidence type="ECO:0000256" key="2">
    <source>
        <dbReference type="ARBA" id="ARBA00022553"/>
    </source>
</evidence>
<keyword evidence="2" id="KW-0597">Phosphoprotein</keyword>
<name>A0A0V0QUC1_PSEPJ</name>
<keyword evidence="4 7" id="KW-0547">Nucleotide-binding</keyword>
<evidence type="ECO:0000256" key="3">
    <source>
        <dbReference type="ARBA" id="ARBA00022679"/>
    </source>
</evidence>
<dbReference type="OrthoDB" id="283727at2759"/>
<dbReference type="InterPro" id="IPR045270">
    <property type="entry name" value="STKc_AGC"/>
</dbReference>
<dbReference type="GO" id="GO:0016459">
    <property type="term" value="C:myosin complex"/>
    <property type="evidence" value="ECO:0007669"/>
    <property type="project" value="InterPro"/>
</dbReference>
<evidence type="ECO:0000313" key="9">
    <source>
        <dbReference type="EMBL" id="KRX05568.1"/>
    </source>
</evidence>
<dbReference type="OMA" id="VLICECE"/>
<keyword evidence="6 7" id="KW-0067">ATP-binding</keyword>
<dbReference type="EMBL" id="LDAU01000106">
    <property type="protein sequence ID" value="KRX05568.1"/>
    <property type="molecule type" value="Genomic_DNA"/>
</dbReference>
<dbReference type="Gene3D" id="3.30.200.20">
    <property type="entry name" value="Phosphorylase Kinase, domain 1"/>
    <property type="match status" value="1"/>
</dbReference>
<evidence type="ECO:0000259" key="8">
    <source>
        <dbReference type="SMART" id="SM00220"/>
    </source>
</evidence>
<feature type="domain" description="Protein kinase" evidence="8">
    <location>
        <begin position="203"/>
        <end position="460"/>
    </location>
</feature>
<feature type="binding site" evidence="7">
    <location>
        <position position="242"/>
    </location>
    <ligand>
        <name>ATP</name>
        <dbReference type="ChEBI" id="CHEBI:30616"/>
    </ligand>
</feature>
<dbReference type="SUPFAM" id="SSF56112">
    <property type="entry name" value="Protein kinase-like (PK-like)"/>
    <property type="match status" value="1"/>
</dbReference>
<dbReference type="CDD" id="cd05123">
    <property type="entry name" value="STKc_AGC"/>
    <property type="match status" value="1"/>
</dbReference>
<evidence type="ECO:0000313" key="10">
    <source>
        <dbReference type="Proteomes" id="UP000054937"/>
    </source>
</evidence>
<dbReference type="SMART" id="SM00220">
    <property type="entry name" value="S_TKc"/>
    <property type="match status" value="1"/>
</dbReference>